<evidence type="ECO:0000313" key="6">
    <source>
        <dbReference type="Proteomes" id="UP000503129"/>
    </source>
</evidence>
<dbReference type="GO" id="GO:0008237">
    <property type="term" value="F:metallopeptidase activity"/>
    <property type="evidence" value="ECO:0007669"/>
    <property type="project" value="InterPro"/>
</dbReference>
<dbReference type="InterPro" id="IPR036059">
    <property type="entry name" value="TldD/PmbA_sf"/>
</dbReference>
<evidence type="ECO:0000259" key="4">
    <source>
        <dbReference type="Pfam" id="PF19290"/>
    </source>
</evidence>
<keyword evidence="6" id="KW-1185">Reference proteome</keyword>
<evidence type="ECO:0000259" key="3">
    <source>
        <dbReference type="Pfam" id="PF19289"/>
    </source>
</evidence>
<dbReference type="GO" id="GO:0005829">
    <property type="term" value="C:cytosol"/>
    <property type="evidence" value="ECO:0007669"/>
    <property type="project" value="TreeGrafter"/>
</dbReference>
<dbReference type="Proteomes" id="UP000503129">
    <property type="component" value="Chromosome"/>
</dbReference>
<feature type="domain" description="Metalloprotease TldD/E N-terminal" evidence="2">
    <location>
        <begin position="27"/>
        <end position="88"/>
    </location>
</feature>
<accession>A0A856MFP2</accession>
<comment type="similarity">
    <text evidence="1">Belongs to the peptidase U62 family.</text>
</comment>
<dbReference type="Pfam" id="PF19290">
    <property type="entry name" value="PmbA_TldD_2nd"/>
    <property type="match status" value="1"/>
</dbReference>
<gene>
    <name evidence="5" type="ORF">DP114_15425</name>
</gene>
<dbReference type="GO" id="GO:0006508">
    <property type="term" value="P:proteolysis"/>
    <property type="evidence" value="ECO:0007669"/>
    <property type="project" value="InterPro"/>
</dbReference>
<dbReference type="InterPro" id="IPR002510">
    <property type="entry name" value="Metalloprtase-TldD/E_N"/>
</dbReference>
<organism evidence="5 6">
    <name type="scientific">Brasilonema sennae CENA114</name>
    <dbReference type="NCBI Taxonomy" id="415709"/>
    <lineage>
        <taxon>Bacteria</taxon>
        <taxon>Bacillati</taxon>
        <taxon>Cyanobacteriota</taxon>
        <taxon>Cyanophyceae</taxon>
        <taxon>Nostocales</taxon>
        <taxon>Scytonemataceae</taxon>
        <taxon>Brasilonema</taxon>
        <taxon>Bromeliae group (in: Brasilonema)</taxon>
    </lineage>
</organism>
<sequence>MVYKELPNNFLVEELLELSIKSGAEAAEVYQSKSLSRPVFFEANRLKQLESSQSEGTALRLWRNGCPGLAVAYGPVEPQALVERALALSQLNQPEAVELNGDSKPSYPNLGEDVPIEKLVEWGKEAIAIIRDAYPDVICTSEWECDVETTRLVNTKGLDCHYSDTTLSCYVEAEWVRGDDFLSVSDGQTKRGNLQPDRVAHQILQRLAWAKENVTPPNGRVPVLFTSKAADMLWGTVQAALNAKRVLEKASPWVERIGTPVMSPILTLYQDPKAGPYSCPFDDEGIPTQSLVFIQNGVLQHFYCDRTTGRQLNMASTGNGFRPGLGSYPTPGLFNFLIQPGGESLQQLIQYLDDGLIVDQILGSNGGISGDFSINVDLGYRVQNGHIIGRVKDTMVAGNVYTVLKQLVKLGDDADWNGSCYTPSLLVEGLSSTGKQN</sequence>
<evidence type="ECO:0000259" key="2">
    <source>
        <dbReference type="Pfam" id="PF01523"/>
    </source>
</evidence>
<dbReference type="Pfam" id="PF19289">
    <property type="entry name" value="PmbA_TldD_3rd"/>
    <property type="match status" value="1"/>
</dbReference>
<dbReference type="InterPro" id="IPR045570">
    <property type="entry name" value="Metalloprtase-TldD/E_cen_dom"/>
</dbReference>
<dbReference type="SUPFAM" id="SSF111283">
    <property type="entry name" value="Putative modulator of DNA gyrase, PmbA/TldD"/>
    <property type="match status" value="1"/>
</dbReference>
<protein>
    <submittedName>
        <fullName evidence="5">TldD/PmbA family protein</fullName>
    </submittedName>
</protein>
<dbReference type="Gene3D" id="3.30.2290.10">
    <property type="entry name" value="PmbA/TldD superfamily"/>
    <property type="match status" value="1"/>
</dbReference>
<dbReference type="PANTHER" id="PTHR43421">
    <property type="entry name" value="METALLOPROTEASE PMBA"/>
    <property type="match status" value="1"/>
</dbReference>
<evidence type="ECO:0000313" key="5">
    <source>
        <dbReference type="EMBL" id="QDL09104.1"/>
    </source>
</evidence>
<dbReference type="RefSeq" id="WP_171976484.1">
    <property type="nucleotide sequence ID" value="NZ_CAWOXK010000001.1"/>
</dbReference>
<evidence type="ECO:0000256" key="1">
    <source>
        <dbReference type="ARBA" id="ARBA00005836"/>
    </source>
</evidence>
<dbReference type="InterPro" id="IPR045569">
    <property type="entry name" value="Metalloprtase-TldD/E_C"/>
</dbReference>
<dbReference type="InterPro" id="IPR047657">
    <property type="entry name" value="PmbA"/>
</dbReference>
<dbReference type="InterPro" id="IPR035068">
    <property type="entry name" value="TldD/PmbA_N"/>
</dbReference>
<dbReference type="PANTHER" id="PTHR43421:SF1">
    <property type="entry name" value="METALLOPROTEASE PMBA"/>
    <property type="match status" value="1"/>
</dbReference>
<dbReference type="Pfam" id="PF01523">
    <property type="entry name" value="PmbA_TldD_1st"/>
    <property type="match status" value="1"/>
</dbReference>
<dbReference type="EMBL" id="CP030118">
    <property type="protein sequence ID" value="QDL09104.1"/>
    <property type="molecule type" value="Genomic_DNA"/>
</dbReference>
<dbReference type="KEGG" id="bsen:DP114_15425"/>
<name>A0A856MFP2_9CYAN</name>
<reference evidence="5 6" key="1">
    <citation type="submission" date="2018-06" db="EMBL/GenBank/DDBJ databases">
        <title>Comparative genomics of Brasilonema spp. strains.</title>
        <authorList>
            <person name="Alvarenga D.O."/>
            <person name="Fiore M.F."/>
            <person name="Varani A.M."/>
        </authorList>
    </citation>
    <scope>NUCLEOTIDE SEQUENCE [LARGE SCALE GENOMIC DNA]</scope>
    <source>
        <strain evidence="5 6">CENA114</strain>
    </source>
</reference>
<feature type="domain" description="Metalloprotease TldD/E C-terminal" evidence="3">
    <location>
        <begin position="219"/>
        <end position="433"/>
    </location>
</feature>
<proteinExistence type="inferred from homology"/>
<feature type="domain" description="Metalloprotease TldD/E central" evidence="4">
    <location>
        <begin position="112"/>
        <end position="173"/>
    </location>
</feature>
<dbReference type="AlphaFoldDB" id="A0A856MFP2"/>